<evidence type="ECO:0008006" key="5">
    <source>
        <dbReference type="Google" id="ProtNLM"/>
    </source>
</evidence>
<dbReference type="GeneID" id="36575957"/>
<dbReference type="Pfam" id="PF11885">
    <property type="entry name" value="DUF3405"/>
    <property type="match status" value="1"/>
</dbReference>
<organism evidence="3 4">
    <name type="scientific">Amorphotheca resinae ATCC 22711</name>
    <dbReference type="NCBI Taxonomy" id="857342"/>
    <lineage>
        <taxon>Eukaryota</taxon>
        <taxon>Fungi</taxon>
        <taxon>Dikarya</taxon>
        <taxon>Ascomycota</taxon>
        <taxon>Pezizomycotina</taxon>
        <taxon>Leotiomycetes</taxon>
        <taxon>Helotiales</taxon>
        <taxon>Amorphothecaceae</taxon>
        <taxon>Amorphotheca</taxon>
    </lineage>
</organism>
<feature type="chain" id="PRO_5015672974" description="Glycosyltransferase family 90 protein" evidence="2">
    <location>
        <begin position="28"/>
        <end position="686"/>
    </location>
</feature>
<dbReference type="PANTHER" id="PTHR36205">
    <property type="entry name" value="CHROMOSOME 19, WHOLE GENOME SHOTGUN SEQUENCE"/>
    <property type="match status" value="1"/>
</dbReference>
<dbReference type="EMBL" id="KZ679006">
    <property type="protein sequence ID" value="PSS27727.1"/>
    <property type="molecule type" value="Genomic_DNA"/>
</dbReference>
<evidence type="ECO:0000313" key="4">
    <source>
        <dbReference type="Proteomes" id="UP000241818"/>
    </source>
</evidence>
<evidence type="ECO:0000256" key="1">
    <source>
        <dbReference type="SAM" id="MobiDB-lite"/>
    </source>
</evidence>
<dbReference type="InParanoid" id="A0A2T3BE87"/>
<keyword evidence="2" id="KW-0732">Signal</keyword>
<dbReference type="Proteomes" id="UP000241818">
    <property type="component" value="Unassembled WGS sequence"/>
</dbReference>
<evidence type="ECO:0000256" key="2">
    <source>
        <dbReference type="SAM" id="SignalP"/>
    </source>
</evidence>
<feature type="region of interest" description="Disordered" evidence="1">
    <location>
        <begin position="232"/>
        <end position="283"/>
    </location>
</feature>
<keyword evidence="4" id="KW-1185">Reference proteome</keyword>
<evidence type="ECO:0000313" key="3">
    <source>
        <dbReference type="EMBL" id="PSS27727.1"/>
    </source>
</evidence>
<dbReference type="RefSeq" id="XP_024725252.1">
    <property type="nucleotide sequence ID" value="XM_024867876.1"/>
</dbReference>
<gene>
    <name evidence="3" type="ORF">M430DRAFT_46797</name>
</gene>
<accession>A0A2T3BE87</accession>
<sequence length="686" mass="77760">MRSRLRISIFLAFLLLSLYLIFPFARPSRHSEPPKDPPKPEPHPKEQINLEAAIAEFQQQFYEEHDALGKEESAGKVYGNTLRKLVDAGNQPGLHASALKKTDIRTPWTDASPYVYDPYPDYNTDAWKASNKGIYVPCPGPEETVRDVMVFRGRSEAFHESPIGSYDVLQMDNALCFERDTRLGMYTDQEGETTPNKGVNWDAVNWGALQDFCYEKNSDRYVQLEKVGSIEDEVNPHKKKNDQNDPVEDDNSSGHSRDVSNPHNDSTHSTRPKTVADESVAKPKSRTALLLRAYSGKKYTENDKQNIRSLVSELSLRSGGEYQVFLLVQIKNGLPFTEESLHADLPKEFWDMAVPWNDEQMSELYPLIPPEVNNVHQSQWFSVQKFALDYPEFDYYWNWELDSRFTGHHYDLLERLSAFAYKQPRKGLWERNERYYIPSVHGHYDTTFRSMVEEVSGSDTVWGPVHLEGVSPVGSPPPVANPADDNYEWGVGEEADYISLGPMFNPVGASWIDGKGVWGYAGADNTPRRATIGTQSRCSRKLLNAMHGENLKGNHVGSEMTPQTVALLHGLKAVYAPIPMFFDRAWSGQSLNKWFNPGPKGESGSTPNTPFGWGLEARFEGSSWYYRTTLPMRLYNNFLGWEDSGIGGLEWEKAHGRPCLPPILLHPIKDVEKTPPGFFSSSELPY</sequence>
<dbReference type="PANTHER" id="PTHR36205:SF2">
    <property type="entry name" value="MAJOR FACILITATOR SUPERFAMILY TRANSPORTER"/>
    <property type="match status" value="1"/>
</dbReference>
<proteinExistence type="predicted"/>
<feature type="compositionally biased region" description="Basic and acidic residues" evidence="1">
    <location>
        <begin position="255"/>
        <end position="281"/>
    </location>
</feature>
<dbReference type="STRING" id="857342.A0A2T3BE87"/>
<reference evidence="3 4" key="1">
    <citation type="journal article" date="2018" name="New Phytol.">
        <title>Comparative genomics and transcriptomics depict ericoid mycorrhizal fungi as versatile saprotrophs and plant mutualists.</title>
        <authorList>
            <person name="Martino E."/>
            <person name="Morin E."/>
            <person name="Grelet G.A."/>
            <person name="Kuo A."/>
            <person name="Kohler A."/>
            <person name="Daghino S."/>
            <person name="Barry K.W."/>
            <person name="Cichocki N."/>
            <person name="Clum A."/>
            <person name="Dockter R.B."/>
            <person name="Hainaut M."/>
            <person name="Kuo R.C."/>
            <person name="LaButti K."/>
            <person name="Lindahl B.D."/>
            <person name="Lindquist E.A."/>
            <person name="Lipzen A."/>
            <person name="Khouja H.R."/>
            <person name="Magnuson J."/>
            <person name="Murat C."/>
            <person name="Ohm R.A."/>
            <person name="Singer S.W."/>
            <person name="Spatafora J.W."/>
            <person name="Wang M."/>
            <person name="Veneault-Fourrey C."/>
            <person name="Henrissat B."/>
            <person name="Grigoriev I.V."/>
            <person name="Martin F.M."/>
            <person name="Perotto S."/>
        </authorList>
    </citation>
    <scope>NUCLEOTIDE SEQUENCE [LARGE SCALE GENOMIC DNA]</scope>
    <source>
        <strain evidence="3 4">ATCC 22711</strain>
    </source>
</reference>
<name>A0A2T3BE87_AMORE</name>
<dbReference type="InterPro" id="IPR021822">
    <property type="entry name" value="DUF3405"/>
</dbReference>
<feature type="signal peptide" evidence="2">
    <location>
        <begin position="1"/>
        <end position="27"/>
    </location>
</feature>
<dbReference type="OrthoDB" id="3353407at2759"/>
<dbReference type="AlphaFoldDB" id="A0A2T3BE87"/>
<protein>
    <recommendedName>
        <fullName evidence="5">Glycosyltransferase family 90 protein</fullName>
    </recommendedName>
</protein>